<evidence type="ECO:0000313" key="1">
    <source>
        <dbReference type="EMBL" id="CRH04834.1"/>
    </source>
</evidence>
<dbReference type="AlphaFoldDB" id="A0A1S7LFG7"/>
<accession>A0A1S7LFG7</accession>
<protein>
    <submittedName>
        <fullName evidence="1">Putative heat shock protein DnaJ</fullName>
    </submittedName>
</protein>
<dbReference type="EMBL" id="LO017727">
    <property type="protein sequence ID" value="CRH04834.1"/>
    <property type="molecule type" value="Genomic_DNA"/>
</dbReference>
<proteinExistence type="predicted"/>
<gene>
    <name evidence="1" type="ORF">MAGMO_0630</name>
</gene>
<dbReference type="InterPro" id="IPR036869">
    <property type="entry name" value="J_dom_sf"/>
</dbReference>
<organism evidence="1">
    <name type="scientific">Magnetococcus massalia (strain MO-1)</name>
    <dbReference type="NCBI Taxonomy" id="451514"/>
    <lineage>
        <taxon>Bacteria</taxon>
        <taxon>Pseudomonadati</taxon>
        <taxon>Pseudomonadota</taxon>
        <taxon>Magnetococcia</taxon>
        <taxon>Magnetococcales</taxon>
        <taxon>Magnetococcaceae</taxon>
        <taxon>Magnetococcus</taxon>
    </lineage>
</organism>
<keyword evidence="1" id="KW-0346">Stress response</keyword>
<sequence>MSFREGGLYDRIRAARELLGLSERASLNDIETRTKALLMRWHPDHNPPEQAEACNAHTREILEAVKLIRAYCENYQFSFAQEEVERYLPMDEWWFKRFAPDEHAPRRRRSQK</sequence>
<dbReference type="SUPFAM" id="SSF46565">
    <property type="entry name" value="Chaperone J-domain"/>
    <property type="match status" value="1"/>
</dbReference>
<reference evidence="1" key="1">
    <citation type="submission" date="2015-04" db="EMBL/GenBank/DDBJ databases">
        <authorList>
            <person name="Syromyatnikov M.Y."/>
            <person name="Popov V.N."/>
        </authorList>
    </citation>
    <scope>NUCLEOTIDE SEQUENCE</scope>
    <source>
        <strain evidence="1">MO-1</strain>
    </source>
</reference>
<dbReference type="Gene3D" id="1.10.287.110">
    <property type="entry name" value="DnaJ domain"/>
    <property type="match status" value="1"/>
</dbReference>
<name>A0A1S7LFG7_MAGMO</name>